<dbReference type="Proteomes" id="UP000054270">
    <property type="component" value="Unassembled WGS sequence"/>
</dbReference>
<dbReference type="AlphaFoldDB" id="A0A0D2MEB8"/>
<accession>A0A0D2MEB8</accession>
<evidence type="ECO:0000256" key="1">
    <source>
        <dbReference type="SAM" id="Phobius"/>
    </source>
</evidence>
<keyword evidence="1" id="KW-0812">Transmembrane</keyword>
<feature type="transmembrane region" description="Helical" evidence="1">
    <location>
        <begin position="29"/>
        <end position="51"/>
    </location>
</feature>
<feature type="transmembrane region" description="Helical" evidence="1">
    <location>
        <begin position="105"/>
        <end position="123"/>
    </location>
</feature>
<keyword evidence="3" id="KW-1185">Reference proteome</keyword>
<dbReference type="STRING" id="945553.A0A0D2MEB8"/>
<gene>
    <name evidence="2" type="ORF">HYPSUDRAFT_202618</name>
</gene>
<evidence type="ECO:0008006" key="4">
    <source>
        <dbReference type="Google" id="ProtNLM"/>
    </source>
</evidence>
<proteinExistence type="predicted"/>
<dbReference type="EMBL" id="KN817554">
    <property type="protein sequence ID" value="KJA21923.1"/>
    <property type="molecule type" value="Genomic_DNA"/>
</dbReference>
<feature type="transmembrane region" description="Helical" evidence="1">
    <location>
        <begin position="262"/>
        <end position="280"/>
    </location>
</feature>
<organism evidence="2 3">
    <name type="scientific">Hypholoma sublateritium (strain FD-334 SS-4)</name>
    <dbReference type="NCBI Taxonomy" id="945553"/>
    <lineage>
        <taxon>Eukaryota</taxon>
        <taxon>Fungi</taxon>
        <taxon>Dikarya</taxon>
        <taxon>Basidiomycota</taxon>
        <taxon>Agaricomycotina</taxon>
        <taxon>Agaricomycetes</taxon>
        <taxon>Agaricomycetidae</taxon>
        <taxon>Agaricales</taxon>
        <taxon>Agaricineae</taxon>
        <taxon>Strophariaceae</taxon>
        <taxon>Hypholoma</taxon>
    </lineage>
</organism>
<reference evidence="3" key="1">
    <citation type="submission" date="2014-04" db="EMBL/GenBank/DDBJ databases">
        <title>Evolutionary Origins and Diversification of the Mycorrhizal Mutualists.</title>
        <authorList>
            <consortium name="DOE Joint Genome Institute"/>
            <consortium name="Mycorrhizal Genomics Consortium"/>
            <person name="Kohler A."/>
            <person name="Kuo A."/>
            <person name="Nagy L.G."/>
            <person name="Floudas D."/>
            <person name="Copeland A."/>
            <person name="Barry K.W."/>
            <person name="Cichocki N."/>
            <person name="Veneault-Fourrey C."/>
            <person name="LaButti K."/>
            <person name="Lindquist E.A."/>
            <person name="Lipzen A."/>
            <person name="Lundell T."/>
            <person name="Morin E."/>
            <person name="Murat C."/>
            <person name="Riley R."/>
            <person name="Ohm R."/>
            <person name="Sun H."/>
            <person name="Tunlid A."/>
            <person name="Henrissat B."/>
            <person name="Grigoriev I.V."/>
            <person name="Hibbett D.S."/>
            <person name="Martin F."/>
        </authorList>
    </citation>
    <scope>NUCLEOTIDE SEQUENCE [LARGE SCALE GENOMIC DNA]</scope>
    <source>
        <strain evidence="3">FD-334 SS-4</strain>
    </source>
</reference>
<feature type="transmembrane region" description="Helical" evidence="1">
    <location>
        <begin position="71"/>
        <end position="93"/>
    </location>
</feature>
<sequence length="382" mass="41628">MFLTTDANNATLPTPVFESTPLIFFPPELAYQISVTTYIHIGCLAVILWDVIDNLKGDFDLLFRKTFKFPVAIYFITRITLLAYMLCRAVLLTLPVADCAKMYDAINALLVVFVSATTAMFYVRVCAVYNKSKIIIVAYGILWLSVVGMLLTIPFTFTAVHIATTQYCGESMHGDLLGPTTVILMVNDTMVYAAIAYKIFAMFVPTDAPRGTKLTTLLTFGKTLPLVSRALLKDSQLYFMVVIVTNPFIVACVYVFEAPISVMFLVCHLVLVNVLSCRVYRNMRMGGVPDVAMPPVINLSAPGGLLAGSRTAGTAGSAHGHAYSRYGGTDSAASDPTVCPEVPLTKVSVRTSCSDDSLNYAEGLNRKGSFVDVEKAHGQRVL</sequence>
<keyword evidence="1" id="KW-1133">Transmembrane helix</keyword>
<evidence type="ECO:0000313" key="2">
    <source>
        <dbReference type="EMBL" id="KJA21923.1"/>
    </source>
</evidence>
<evidence type="ECO:0000313" key="3">
    <source>
        <dbReference type="Proteomes" id="UP000054270"/>
    </source>
</evidence>
<protein>
    <recommendedName>
        <fullName evidence="4">G-protein coupled receptors family 1 profile domain-containing protein</fullName>
    </recommendedName>
</protein>
<name>A0A0D2MEB8_HYPSF</name>
<feature type="transmembrane region" description="Helical" evidence="1">
    <location>
        <begin position="237"/>
        <end position="256"/>
    </location>
</feature>
<dbReference type="OrthoDB" id="3038990at2759"/>
<feature type="transmembrane region" description="Helical" evidence="1">
    <location>
        <begin position="135"/>
        <end position="162"/>
    </location>
</feature>
<feature type="transmembrane region" description="Helical" evidence="1">
    <location>
        <begin position="182"/>
        <end position="204"/>
    </location>
</feature>
<keyword evidence="1" id="KW-0472">Membrane</keyword>